<name>A0ABY5UX61_9BACT</name>
<reference evidence="1" key="1">
    <citation type="journal article" date="2022" name="Cell">
        <title>Design, construction, and in vivo augmentation of a complex gut microbiome.</title>
        <authorList>
            <person name="Cheng A.G."/>
            <person name="Ho P.Y."/>
            <person name="Aranda-Diaz A."/>
            <person name="Jain S."/>
            <person name="Yu F.B."/>
            <person name="Meng X."/>
            <person name="Wang M."/>
            <person name="Iakiviak M."/>
            <person name="Nagashima K."/>
            <person name="Zhao A."/>
            <person name="Murugkar P."/>
            <person name="Patil A."/>
            <person name="Atabakhsh K."/>
            <person name="Weakley A."/>
            <person name="Yan J."/>
            <person name="Brumbaugh A.R."/>
            <person name="Higginbottom S."/>
            <person name="Dimas A."/>
            <person name="Shiver A.L."/>
            <person name="Deutschbauer A."/>
            <person name="Neff N."/>
            <person name="Sonnenburg J.L."/>
            <person name="Huang K.C."/>
            <person name="Fischbach M.A."/>
        </authorList>
    </citation>
    <scope>NUCLEOTIDE SEQUENCE</scope>
    <source>
        <strain evidence="1">AP11</strain>
    </source>
</reference>
<proteinExistence type="predicted"/>
<evidence type="ECO:0000313" key="2">
    <source>
        <dbReference type="Proteomes" id="UP001059295"/>
    </source>
</evidence>
<evidence type="ECO:0008006" key="3">
    <source>
        <dbReference type="Google" id="ProtNLM"/>
    </source>
</evidence>
<dbReference type="Proteomes" id="UP001059295">
    <property type="component" value="Chromosome"/>
</dbReference>
<sequence length="303" mass="35207">MDELKTISFYTSTCFEGQDIIDPNGRSFIVSNAQKDHTLLDIATTFFQICGRIRKSNYNDEIVYFYSTTRYTDVSLEEFERATYKTLAEAEEIARSLNGLPDRFKAKLIRQLPYMNEPYIQVAGNELKIDRNMANFDIVNYKVVNGIYSSKYNVIQELEKGGATVTNDEDYTAPQSIRLLSQRRVSFDKLFETYCAIKDEPVGYSLVPDYRLEIIEGINPLVKNSYDILGRDEVRRMKYHQSNIRREIIKRMSRAKDYRIVELIHETLPLQKAIPVARIKSELQEIYDELGIPRKAKATDLNN</sequence>
<dbReference type="RefSeq" id="WP_187119335.1">
    <property type="nucleotide sequence ID" value="NZ_CAPH01000018.1"/>
</dbReference>
<accession>A0ABY5UX61</accession>
<gene>
    <name evidence="1" type="ORF">NQ491_08065</name>
</gene>
<keyword evidence="2" id="KW-1185">Reference proteome</keyword>
<dbReference type="GeneID" id="82891681"/>
<organism evidence="1 2">
    <name type="scientific">Alistipes ihumii AP11</name>
    <dbReference type="NCBI Taxonomy" id="1211813"/>
    <lineage>
        <taxon>Bacteria</taxon>
        <taxon>Pseudomonadati</taxon>
        <taxon>Bacteroidota</taxon>
        <taxon>Bacteroidia</taxon>
        <taxon>Bacteroidales</taxon>
        <taxon>Rikenellaceae</taxon>
        <taxon>Alistipes</taxon>
    </lineage>
</organism>
<evidence type="ECO:0000313" key="1">
    <source>
        <dbReference type="EMBL" id="UWN56607.1"/>
    </source>
</evidence>
<protein>
    <recommendedName>
        <fullName evidence="3">Helicase</fullName>
    </recommendedName>
</protein>
<dbReference type="EMBL" id="CP102294">
    <property type="protein sequence ID" value="UWN56607.1"/>
    <property type="molecule type" value="Genomic_DNA"/>
</dbReference>